<evidence type="ECO:0000313" key="3">
    <source>
        <dbReference type="Proteomes" id="UP000717328"/>
    </source>
</evidence>
<name>A0A9P7FQ88_9AGAR</name>
<dbReference type="AlphaFoldDB" id="A0A9P7FQ88"/>
<accession>A0A9P7FQ88</accession>
<feature type="domain" description="DUF6532" evidence="1">
    <location>
        <begin position="33"/>
        <end position="156"/>
    </location>
</feature>
<dbReference type="Proteomes" id="UP000717328">
    <property type="component" value="Unassembled WGS sequence"/>
</dbReference>
<reference evidence="2" key="1">
    <citation type="submission" date="2021-02" db="EMBL/GenBank/DDBJ databases">
        <authorList>
            <person name="Nieuwenhuis M."/>
            <person name="Van De Peppel L.J.J."/>
        </authorList>
    </citation>
    <scope>NUCLEOTIDE SEQUENCE</scope>
    <source>
        <strain evidence="2">D49</strain>
    </source>
</reference>
<dbReference type="Pfam" id="PF20149">
    <property type="entry name" value="DUF6532"/>
    <property type="match status" value="1"/>
</dbReference>
<comment type="caution">
    <text evidence="2">The sequence shown here is derived from an EMBL/GenBank/DDBJ whole genome shotgun (WGS) entry which is preliminary data.</text>
</comment>
<proteinExistence type="predicted"/>
<evidence type="ECO:0000259" key="1">
    <source>
        <dbReference type="Pfam" id="PF20149"/>
    </source>
</evidence>
<sequence>MDMACRTESKGKTRASRSIQHFSSAAKRTIKVAYEYLKKTISVEDPFPSTDESQDKSADVMDDPSYQLALQAWSDAAEKLDNELIDPTLEIIQHIRDRFSQYCGRIKNQTQPLVISAYGFRSLASLTQATDQSVEELLEANRNIVKNIKQSFWNTMNHLSF</sequence>
<evidence type="ECO:0000313" key="2">
    <source>
        <dbReference type="EMBL" id="KAG5634896.1"/>
    </source>
</evidence>
<dbReference type="OrthoDB" id="3064017at2759"/>
<dbReference type="InterPro" id="IPR045341">
    <property type="entry name" value="DUF6532"/>
</dbReference>
<keyword evidence="3" id="KW-1185">Reference proteome</keyword>
<dbReference type="EMBL" id="JABCKI010006239">
    <property type="protein sequence ID" value="KAG5634896.1"/>
    <property type="molecule type" value="Genomic_DNA"/>
</dbReference>
<protein>
    <recommendedName>
        <fullName evidence="1">DUF6532 domain-containing protein</fullName>
    </recommendedName>
</protein>
<gene>
    <name evidence="2" type="ORF">H0H81_000395</name>
</gene>
<organism evidence="2 3">
    <name type="scientific">Sphagnurus paluster</name>
    <dbReference type="NCBI Taxonomy" id="117069"/>
    <lineage>
        <taxon>Eukaryota</taxon>
        <taxon>Fungi</taxon>
        <taxon>Dikarya</taxon>
        <taxon>Basidiomycota</taxon>
        <taxon>Agaricomycotina</taxon>
        <taxon>Agaricomycetes</taxon>
        <taxon>Agaricomycetidae</taxon>
        <taxon>Agaricales</taxon>
        <taxon>Tricholomatineae</taxon>
        <taxon>Lyophyllaceae</taxon>
        <taxon>Sphagnurus</taxon>
    </lineage>
</organism>
<reference evidence="2" key="2">
    <citation type="submission" date="2021-10" db="EMBL/GenBank/DDBJ databases">
        <title>Phylogenomics reveals ancestral predisposition of the termite-cultivated fungus Termitomyces towards a domesticated lifestyle.</title>
        <authorList>
            <person name="Auxier B."/>
            <person name="Grum-Grzhimaylo A."/>
            <person name="Cardenas M.E."/>
            <person name="Lodge J.D."/>
            <person name="Laessoe T."/>
            <person name="Pedersen O."/>
            <person name="Smith M.E."/>
            <person name="Kuyper T.W."/>
            <person name="Franco-Molano E.A."/>
            <person name="Baroni T.J."/>
            <person name="Aanen D.K."/>
        </authorList>
    </citation>
    <scope>NUCLEOTIDE SEQUENCE</scope>
    <source>
        <strain evidence="2">D49</strain>
    </source>
</reference>